<keyword evidence="6" id="KW-0539">Nucleus</keyword>
<dbReference type="GO" id="GO:0005634">
    <property type="term" value="C:nucleus"/>
    <property type="evidence" value="ECO:0007669"/>
    <property type="project" value="UniProtKB-SubCell"/>
</dbReference>
<feature type="domain" description="C2H2-type" evidence="9">
    <location>
        <begin position="177"/>
        <end position="206"/>
    </location>
</feature>
<dbReference type="AlphaFoldDB" id="A0A3N4LM80"/>
<name>A0A3N4LM80_9PEZI</name>
<feature type="compositionally biased region" description="Polar residues" evidence="8">
    <location>
        <begin position="338"/>
        <end position="356"/>
    </location>
</feature>
<feature type="compositionally biased region" description="Low complexity" evidence="8">
    <location>
        <begin position="423"/>
        <end position="441"/>
    </location>
</feature>
<proteinExistence type="predicted"/>
<dbReference type="STRING" id="1051890.A0A3N4LM80"/>
<evidence type="ECO:0000256" key="1">
    <source>
        <dbReference type="ARBA" id="ARBA00004123"/>
    </source>
</evidence>
<evidence type="ECO:0000256" key="4">
    <source>
        <dbReference type="ARBA" id="ARBA00022771"/>
    </source>
</evidence>
<dbReference type="InterPro" id="IPR013087">
    <property type="entry name" value="Znf_C2H2_type"/>
</dbReference>
<dbReference type="PANTHER" id="PTHR40626">
    <property type="entry name" value="MIP31509P"/>
    <property type="match status" value="1"/>
</dbReference>
<dbReference type="InterPro" id="IPR007219">
    <property type="entry name" value="XnlR_reg_dom"/>
</dbReference>
<evidence type="ECO:0000313" key="11">
    <source>
        <dbReference type="Proteomes" id="UP000267821"/>
    </source>
</evidence>
<keyword evidence="3" id="KW-0677">Repeat</keyword>
<sequence length="1148" mass="126027">MPMDIDLDTRRPHDGSVTIPSSIMQDMPQNQRIHSPSTPTGLHPHNQPRIPPLAQLPKSGSGPISAEESPSSGPSSSSGPSYEYQSQQLQYQQRSLSQGKPRGRERDREPEPSMEINHGNGSGQLSSSAEAPSRKRRRSRKGLDKKFECPHPGCGRTYSRAEHLYRHQLNHQPKQIYFCDYPECKRSFVRQDLCARHRERHTNRGSQLQRKDHFLSPVTTPRPTGRDKPQDSSSPESNLKEEEGSQTQLPNVQVSNSARGALGSSDVSESGISVAVSSVVASQARTGDRAKMRRIVGDLGVSRRSLESIASPSGRRYSVDINRSKMGAMEEYGVMSRGSPSTKTEFSRPTIQTSMPPNMDVLSINSPYSGSAPSSAHTCSPHLLSSSSSAAVSSGTSTAPAMTRPFTAPFTLPPPDYPVTQTSVASTGTGTVTSPTASTSPLDSSSIGGVTTIDLEYHPVYTLPVFGGDVFNRSPHTVTDDWATWFFSDEGANAAGRGSIPASAFIEQSTQAYYGTEIAAATGGLYQSGLNHPMSVTSIIAPPSPPQDSLLSEVKRAELMDLIHGNNFSIRPISSYMVNPPPEDEGLFGLSMMQQYIANYWMHFHPQLPILHKATFVADNTSNYLLLAIMTIGASSVDYRSEPIIAAAAGELAKDLAWNIRWCIFSDDEFKPPAKLWVFQALVLLETYEKMYSTRQLHERAHIHHATTITLMRRGSSLTGRPADSPASHRDGSIHGVSLNSTTDEWWSKWIQSEATKRAAFAAFVLDSTHATMFGHSATMVAHEIQLALPCDEGLWAATSANEALRLEQTLTTVGVRPISFLEGLKRTLNGQKVQTNTFGRTVLMAGLLSVSYHMNQRDLQVTAVGSVAQFGTKSAWRKSLTRAFDYWKKDFDETLQRAKHNSTSTGTGPFEVDYFLPSTEDVEHESTFESRIVLHHLAHMAMHVDIVDLQIYAGANRLLGKAIGPTDYTGAQRRMKEWAPTARARDATFYALRFLSQVLLPEERPGVPLDEDEGAAMGPTRKLSNAATTTTGGPVYSARDDHLLNRPWVLYFASLIVWSYGYALEGSLTPPIQIPNTPQECHADMRAFLRRVGGVRAPEELATIRGRNACLGLLATLRDMFIITRWELMGEAAKLLHTAYNILIGSN</sequence>
<gene>
    <name evidence="10" type="ORF">L211DRAFT_419102</name>
</gene>
<dbReference type="GO" id="GO:0000981">
    <property type="term" value="F:DNA-binding transcription factor activity, RNA polymerase II-specific"/>
    <property type="evidence" value="ECO:0007669"/>
    <property type="project" value="InterPro"/>
</dbReference>
<dbReference type="OrthoDB" id="427030at2759"/>
<dbReference type="EMBL" id="ML121557">
    <property type="protein sequence ID" value="RPB21791.1"/>
    <property type="molecule type" value="Genomic_DNA"/>
</dbReference>
<evidence type="ECO:0000256" key="7">
    <source>
        <dbReference type="PROSITE-ProRule" id="PRU00042"/>
    </source>
</evidence>
<dbReference type="GO" id="GO:0006351">
    <property type="term" value="P:DNA-templated transcription"/>
    <property type="evidence" value="ECO:0007669"/>
    <property type="project" value="InterPro"/>
</dbReference>
<dbReference type="CDD" id="cd12148">
    <property type="entry name" value="fungal_TF_MHR"/>
    <property type="match status" value="1"/>
</dbReference>
<dbReference type="Pfam" id="PF04082">
    <property type="entry name" value="Fungal_trans"/>
    <property type="match status" value="1"/>
</dbReference>
<feature type="domain" description="C2H2-type" evidence="9">
    <location>
        <begin position="147"/>
        <end position="176"/>
    </location>
</feature>
<dbReference type="InterPro" id="IPR036236">
    <property type="entry name" value="Znf_C2H2_sf"/>
</dbReference>
<dbReference type="InterPro" id="IPR051059">
    <property type="entry name" value="VerF-like"/>
</dbReference>
<dbReference type="GO" id="GO:0008270">
    <property type="term" value="F:zinc ion binding"/>
    <property type="evidence" value="ECO:0007669"/>
    <property type="project" value="UniProtKB-KW"/>
</dbReference>
<comment type="subcellular location">
    <subcellularLocation>
        <location evidence="1">Nucleus</location>
    </subcellularLocation>
</comment>
<accession>A0A3N4LM80</accession>
<feature type="region of interest" description="Disordered" evidence="8">
    <location>
        <begin position="423"/>
        <end position="445"/>
    </location>
</feature>
<protein>
    <recommendedName>
        <fullName evidence="9">C2H2-type domain-containing protein</fullName>
    </recommendedName>
</protein>
<dbReference type="SUPFAM" id="SSF57667">
    <property type="entry name" value="beta-beta-alpha zinc fingers"/>
    <property type="match status" value="1"/>
</dbReference>
<dbReference type="GO" id="GO:0000978">
    <property type="term" value="F:RNA polymerase II cis-regulatory region sequence-specific DNA binding"/>
    <property type="evidence" value="ECO:0007669"/>
    <property type="project" value="InterPro"/>
</dbReference>
<feature type="region of interest" description="Disordered" evidence="8">
    <location>
        <begin position="199"/>
        <end position="268"/>
    </location>
</feature>
<dbReference type="SMART" id="SM00355">
    <property type="entry name" value="ZnF_C2H2"/>
    <property type="match status" value="2"/>
</dbReference>
<feature type="compositionally biased region" description="Polar residues" evidence="8">
    <location>
        <begin position="245"/>
        <end position="258"/>
    </location>
</feature>
<dbReference type="PROSITE" id="PS00028">
    <property type="entry name" value="ZINC_FINGER_C2H2_1"/>
    <property type="match status" value="2"/>
</dbReference>
<feature type="compositionally biased region" description="Polar residues" evidence="8">
    <location>
        <begin position="18"/>
        <end position="40"/>
    </location>
</feature>
<keyword evidence="5" id="KW-0862">Zinc</keyword>
<evidence type="ECO:0000313" key="10">
    <source>
        <dbReference type="EMBL" id="RPB21791.1"/>
    </source>
</evidence>
<dbReference type="InParanoid" id="A0A3N4LM80"/>
<reference evidence="10 11" key="1">
    <citation type="journal article" date="2018" name="Nat. Ecol. Evol.">
        <title>Pezizomycetes genomes reveal the molecular basis of ectomycorrhizal truffle lifestyle.</title>
        <authorList>
            <person name="Murat C."/>
            <person name="Payen T."/>
            <person name="Noel B."/>
            <person name="Kuo A."/>
            <person name="Morin E."/>
            <person name="Chen J."/>
            <person name="Kohler A."/>
            <person name="Krizsan K."/>
            <person name="Balestrini R."/>
            <person name="Da Silva C."/>
            <person name="Montanini B."/>
            <person name="Hainaut M."/>
            <person name="Levati E."/>
            <person name="Barry K.W."/>
            <person name="Belfiori B."/>
            <person name="Cichocki N."/>
            <person name="Clum A."/>
            <person name="Dockter R.B."/>
            <person name="Fauchery L."/>
            <person name="Guy J."/>
            <person name="Iotti M."/>
            <person name="Le Tacon F."/>
            <person name="Lindquist E.A."/>
            <person name="Lipzen A."/>
            <person name="Malagnac F."/>
            <person name="Mello A."/>
            <person name="Molinier V."/>
            <person name="Miyauchi S."/>
            <person name="Poulain J."/>
            <person name="Riccioni C."/>
            <person name="Rubini A."/>
            <person name="Sitrit Y."/>
            <person name="Splivallo R."/>
            <person name="Traeger S."/>
            <person name="Wang M."/>
            <person name="Zifcakova L."/>
            <person name="Wipf D."/>
            <person name="Zambonelli A."/>
            <person name="Paolocci F."/>
            <person name="Nowrousian M."/>
            <person name="Ottonello S."/>
            <person name="Baldrian P."/>
            <person name="Spatafora J.W."/>
            <person name="Henrissat B."/>
            <person name="Nagy L.G."/>
            <person name="Aury J.M."/>
            <person name="Wincker P."/>
            <person name="Grigoriev I.V."/>
            <person name="Bonfante P."/>
            <person name="Martin F.M."/>
        </authorList>
    </citation>
    <scope>NUCLEOTIDE SEQUENCE [LARGE SCALE GENOMIC DNA]</scope>
    <source>
        <strain evidence="10 11">ATCC MYA-4762</strain>
    </source>
</reference>
<feature type="region of interest" description="Disordered" evidence="8">
    <location>
        <begin position="716"/>
        <end position="736"/>
    </location>
</feature>
<evidence type="ECO:0000256" key="2">
    <source>
        <dbReference type="ARBA" id="ARBA00022723"/>
    </source>
</evidence>
<feature type="region of interest" description="Disordered" evidence="8">
    <location>
        <begin position="334"/>
        <end position="358"/>
    </location>
</feature>
<dbReference type="FunCoup" id="A0A3N4LM80">
    <property type="interactions" value="17"/>
</dbReference>
<dbReference type="GO" id="GO:0000785">
    <property type="term" value="C:chromatin"/>
    <property type="evidence" value="ECO:0007669"/>
    <property type="project" value="TreeGrafter"/>
</dbReference>
<evidence type="ECO:0000256" key="6">
    <source>
        <dbReference type="ARBA" id="ARBA00023242"/>
    </source>
</evidence>
<dbReference type="Proteomes" id="UP000267821">
    <property type="component" value="Unassembled WGS sequence"/>
</dbReference>
<keyword evidence="2" id="KW-0479">Metal-binding</keyword>
<keyword evidence="11" id="KW-1185">Reference proteome</keyword>
<dbReference type="PROSITE" id="PS50157">
    <property type="entry name" value="ZINC_FINGER_C2H2_2"/>
    <property type="match status" value="2"/>
</dbReference>
<evidence type="ECO:0000256" key="5">
    <source>
        <dbReference type="ARBA" id="ARBA00022833"/>
    </source>
</evidence>
<feature type="compositionally biased region" description="Basic and acidic residues" evidence="8">
    <location>
        <begin position="102"/>
        <end position="111"/>
    </location>
</feature>
<evidence type="ECO:0000256" key="8">
    <source>
        <dbReference type="SAM" id="MobiDB-lite"/>
    </source>
</evidence>
<feature type="compositionally biased region" description="Low complexity" evidence="8">
    <location>
        <begin position="59"/>
        <end position="98"/>
    </location>
</feature>
<evidence type="ECO:0000259" key="9">
    <source>
        <dbReference type="PROSITE" id="PS50157"/>
    </source>
</evidence>
<feature type="region of interest" description="Disordered" evidence="8">
    <location>
        <begin position="1"/>
        <end position="155"/>
    </location>
</feature>
<organism evidence="10 11">
    <name type="scientific">Terfezia boudieri ATCC MYA-4762</name>
    <dbReference type="NCBI Taxonomy" id="1051890"/>
    <lineage>
        <taxon>Eukaryota</taxon>
        <taxon>Fungi</taxon>
        <taxon>Dikarya</taxon>
        <taxon>Ascomycota</taxon>
        <taxon>Pezizomycotina</taxon>
        <taxon>Pezizomycetes</taxon>
        <taxon>Pezizales</taxon>
        <taxon>Pezizaceae</taxon>
        <taxon>Terfezia</taxon>
    </lineage>
</organism>
<keyword evidence="4 7" id="KW-0863">Zinc-finger</keyword>
<dbReference type="PANTHER" id="PTHR40626:SF11">
    <property type="entry name" value="ZINC FINGER PROTEIN YPR022C"/>
    <property type="match status" value="1"/>
</dbReference>
<evidence type="ECO:0000256" key="3">
    <source>
        <dbReference type="ARBA" id="ARBA00022737"/>
    </source>
</evidence>
<dbReference type="Gene3D" id="3.30.160.60">
    <property type="entry name" value="Classic Zinc Finger"/>
    <property type="match status" value="1"/>
</dbReference>